<gene>
    <name evidence="7" type="ORF">BN4615_P5631</name>
</gene>
<keyword evidence="3" id="KW-0731">Sigma factor</keyword>
<keyword evidence="5" id="KW-0804">Transcription</keyword>
<dbReference type="GO" id="GO:0006352">
    <property type="term" value="P:DNA-templated transcription initiation"/>
    <property type="evidence" value="ECO:0007669"/>
    <property type="project" value="InterPro"/>
</dbReference>
<dbReference type="Gene3D" id="1.10.601.10">
    <property type="entry name" value="RNA Polymerase Primary Sigma Factor"/>
    <property type="match status" value="1"/>
</dbReference>
<protein>
    <submittedName>
        <fullName evidence="7">RNA polymerase sigma factor RpoD</fullName>
    </submittedName>
</protein>
<evidence type="ECO:0000259" key="6">
    <source>
        <dbReference type="PROSITE" id="PS00715"/>
    </source>
</evidence>
<accession>A0A1M4EB38</accession>
<feature type="domain" description="RNA polymerase sigma-70" evidence="6">
    <location>
        <begin position="99"/>
        <end position="112"/>
    </location>
</feature>
<dbReference type="NCBIfam" id="TIGR02937">
    <property type="entry name" value="sigma70-ECF"/>
    <property type="match status" value="1"/>
</dbReference>
<comment type="similarity">
    <text evidence="1">Belongs to the sigma-70 factor family.</text>
</comment>
<dbReference type="GO" id="GO:0003677">
    <property type="term" value="F:DNA binding"/>
    <property type="evidence" value="ECO:0007669"/>
    <property type="project" value="UniProtKB-KW"/>
</dbReference>
<dbReference type="Gene3D" id="1.10.10.10">
    <property type="entry name" value="Winged helix-like DNA-binding domain superfamily/Winged helix DNA-binding domain"/>
    <property type="match status" value="2"/>
</dbReference>
<dbReference type="InterPro" id="IPR000943">
    <property type="entry name" value="RNA_pol_sigma70"/>
</dbReference>
<dbReference type="SUPFAM" id="SSF88659">
    <property type="entry name" value="Sigma3 and sigma4 domains of RNA polymerase sigma factors"/>
    <property type="match status" value="2"/>
</dbReference>
<organism evidence="7">
    <name type="scientific">Nonomuraea gerenzanensis</name>
    <dbReference type="NCBI Taxonomy" id="93944"/>
    <lineage>
        <taxon>Bacteria</taxon>
        <taxon>Bacillati</taxon>
        <taxon>Actinomycetota</taxon>
        <taxon>Actinomycetes</taxon>
        <taxon>Streptosporangiales</taxon>
        <taxon>Streptosporangiaceae</taxon>
        <taxon>Nonomuraea</taxon>
    </lineage>
</organism>
<dbReference type="InterPro" id="IPR009042">
    <property type="entry name" value="RNA_pol_sigma70_r1_2"/>
</dbReference>
<dbReference type="InterPro" id="IPR013324">
    <property type="entry name" value="RNA_pol_sigma_r3/r4-like"/>
</dbReference>
<dbReference type="SUPFAM" id="SSF88946">
    <property type="entry name" value="Sigma2 domain of RNA polymerase sigma factors"/>
    <property type="match status" value="1"/>
</dbReference>
<evidence type="ECO:0000256" key="2">
    <source>
        <dbReference type="ARBA" id="ARBA00023015"/>
    </source>
</evidence>
<dbReference type="Pfam" id="PF04542">
    <property type="entry name" value="Sigma70_r2"/>
    <property type="match status" value="1"/>
</dbReference>
<evidence type="ECO:0000313" key="7">
    <source>
        <dbReference type="EMBL" id="SBO96115.1"/>
    </source>
</evidence>
<dbReference type="InterPro" id="IPR050239">
    <property type="entry name" value="Sigma-70_RNA_pol_init_factors"/>
</dbReference>
<dbReference type="PANTHER" id="PTHR30603:SF60">
    <property type="entry name" value="RNA POLYMERASE SIGMA FACTOR RPOD"/>
    <property type="match status" value="1"/>
</dbReference>
<dbReference type="InterPro" id="IPR007627">
    <property type="entry name" value="RNA_pol_sigma70_r2"/>
</dbReference>
<dbReference type="InterPro" id="IPR036388">
    <property type="entry name" value="WH-like_DNA-bd_sf"/>
</dbReference>
<keyword evidence="2" id="KW-0805">Transcription regulation</keyword>
<name>A0A1M4EB38_9ACTN</name>
<evidence type="ECO:0000256" key="4">
    <source>
        <dbReference type="ARBA" id="ARBA00023125"/>
    </source>
</evidence>
<proteinExistence type="inferred from homology"/>
<dbReference type="GO" id="GO:0016987">
    <property type="term" value="F:sigma factor activity"/>
    <property type="evidence" value="ECO:0007669"/>
    <property type="project" value="UniProtKB-KW"/>
</dbReference>
<dbReference type="Pfam" id="PF04539">
    <property type="entry name" value="Sigma70_r3"/>
    <property type="match status" value="1"/>
</dbReference>
<dbReference type="RefSeq" id="WP_225275444.1">
    <property type="nucleotide sequence ID" value="NZ_CP084058.1"/>
</dbReference>
<reference evidence="7" key="1">
    <citation type="submission" date="2016-04" db="EMBL/GenBank/DDBJ databases">
        <authorList>
            <person name="Evans L.H."/>
            <person name="Alamgir A."/>
            <person name="Owens N."/>
            <person name="Weber N.D."/>
            <person name="Virtaneva K."/>
            <person name="Barbian K."/>
            <person name="Babar A."/>
            <person name="Rosenke K."/>
        </authorList>
    </citation>
    <scope>NUCLEOTIDE SEQUENCE</scope>
    <source>
        <strain evidence="7">Nono1</strain>
    </source>
</reference>
<dbReference type="Pfam" id="PF00140">
    <property type="entry name" value="Sigma70_r1_2"/>
    <property type="match status" value="1"/>
</dbReference>
<dbReference type="InterPro" id="IPR014284">
    <property type="entry name" value="RNA_pol_sigma-70_dom"/>
</dbReference>
<dbReference type="EMBL" id="LT559118">
    <property type="protein sequence ID" value="SBO96115.1"/>
    <property type="molecule type" value="Genomic_DNA"/>
</dbReference>
<evidence type="ECO:0000256" key="3">
    <source>
        <dbReference type="ARBA" id="ARBA00023082"/>
    </source>
</evidence>
<dbReference type="AlphaFoldDB" id="A0A1M4EB38"/>
<keyword evidence="4" id="KW-0238">DNA-binding</keyword>
<dbReference type="PROSITE" id="PS00715">
    <property type="entry name" value="SIGMA70_1"/>
    <property type="match status" value="1"/>
</dbReference>
<sequence length="308" mass="34154">MSAVAGGEARQEQYACVSDYLARIARTPLLTAGQEVELARRIEAGVYAAHLIGQGSRRGGLEEVAADGRAAREQLIVANLRLVVSIAKRYAHHGVPLADLIQDGNLGLIEAVERFDHARGNRFSTCATWWIRKAILCGLEHAQPVRLPPRVRDRLRDLARAEAAATHRLGRPPTERELAAEAGARSARYVPLRRFLQQFTSLDAPIGQGRQQSMPGELVRDEQSRSTETLVEQRALRNVVTTLVGGLTRRHARVLRLRYGLDGGGVRRPREVADQVGLPPRQVSVLEQQALTRLRQDGVRHGLRAWTR</sequence>
<dbReference type="InterPro" id="IPR013325">
    <property type="entry name" value="RNA_pol_sigma_r2"/>
</dbReference>
<dbReference type="PRINTS" id="PR00046">
    <property type="entry name" value="SIGMA70FCT"/>
</dbReference>
<evidence type="ECO:0000256" key="5">
    <source>
        <dbReference type="ARBA" id="ARBA00023163"/>
    </source>
</evidence>
<dbReference type="PANTHER" id="PTHR30603">
    <property type="entry name" value="RNA POLYMERASE SIGMA FACTOR RPO"/>
    <property type="match status" value="1"/>
</dbReference>
<dbReference type="InterPro" id="IPR007624">
    <property type="entry name" value="RNA_pol_sigma70_r3"/>
</dbReference>
<evidence type="ECO:0000256" key="1">
    <source>
        <dbReference type="ARBA" id="ARBA00007788"/>
    </source>
</evidence>